<sequence>MTDDGCLPPPRPRSTSLRHTASESWPATATLTASPFHAPSLEQLNACLALTQNLDETLRISVVARRIYRFREPLIVTRIAARIHPAHFESGLSHAQHNLSRWRSYFSTPEDICLTGA</sequence>
<gene>
    <name evidence="2" type="ORF">LshimejAT787_0200150</name>
</gene>
<evidence type="ECO:0000313" key="2">
    <source>
        <dbReference type="EMBL" id="GLB34450.1"/>
    </source>
</evidence>
<comment type="caution">
    <text evidence="2">The sequence shown here is derived from an EMBL/GenBank/DDBJ whole genome shotgun (WGS) entry which is preliminary data.</text>
</comment>
<protein>
    <submittedName>
        <fullName evidence="2">Uncharacterized protein</fullName>
    </submittedName>
</protein>
<keyword evidence="3" id="KW-1185">Reference proteome</keyword>
<dbReference type="Proteomes" id="UP001063166">
    <property type="component" value="Unassembled WGS sequence"/>
</dbReference>
<evidence type="ECO:0000313" key="3">
    <source>
        <dbReference type="Proteomes" id="UP001063166"/>
    </source>
</evidence>
<reference evidence="2" key="1">
    <citation type="submission" date="2022-07" db="EMBL/GenBank/DDBJ databases">
        <title>The genome of Lyophyllum shimeji provides insight into the initial evolution of ectomycorrhizal fungal genome.</title>
        <authorList>
            <person name="Kobayashi Y."/>
            <person name="Shibata T."/>
            <person name="Hirakawa H."/>
            <person name="Shigenobu S."/>
            <person name="Nishiyama T."/>
            <person name="Yamada A."/>
            <person name="Hasebe M."/>
            <person name="Kawaguchi M."/>
        </authorList>
    </citation>
    <scope>NUCLEOTIDE SEQUENCE</scope>
    <source>
        <strain evidence="2">AT787</strain>
    </source>
</reference>
<name>A0A9P3UKG2_LYOSH</name>
<dbReference type="EMBL" id="BRPK01000002">
    <property type="protein sequence ID" value="GLB34450.1"/>
    <property type="molecule type" value="Genomic_DNA"/>
</dbReference>
<dbReference type="AlphaFoldDB" id="A0A9P3UKG2"/>
<feature type="region of interest" description="Disordered" evidence="1">
    <location>
        <begin position="1"/>
        <end position="24"/>
    </location>
</feature>
<feature type="compositionally biased region" description="Polar residues" evidence="1">
    <location>
        <begin position="14"/>
        <end position="24"/>
    </location>
</feature>
<evidence type="ECO:0000256" key="1">
    <source>
        <dbReference type="SAM" id="MobiDB-lite"/>
    </source>
</evidence>
<proteinExistence type="predicted"/>
<accession>A0A9P3UKG2</accession>
<organism evidence="2 3">
    <name type="scientific">Lyophyllum shimeji</name>
    <name type="common">Hon-shimeji</name>
    <name type="synonym">Tricholoma shimeji</name>
    <dbReference type="NCBI Taxonomy" id="47721"/>
    <lineage>
        <taxon>Eukaryota</taxon>
        <taxon>Fungi</taxon>
        <taxon>Dikarya</taxon>
        <taxon>Basidiomycota</taxon>
        <taxon>Agaricomycotina</taxon>
        <taxon>Agaricomycetes</taxon>
        <taxon>Agaricomycetidae</taxon>
        <taxon>Agaricales</taxon>
        <taxon>Tricholomatineae</taxon>
        <taxon>Lyophyllaceae</taxon>
        <taxon>Lyophyllum</taxon>
    </lineage>
</organism>